<keyword evidence="4" id="KW-1185">Reference proteome</keyword>
<dbReference type="SUPFAM" id="SSF53300">
    <property type="entry name" value="vWA-like"/>
    <property type="match status" value="1"/>
</dbReference>
<proteinExistence type="predicted"/>
<gene>
    <name evidence="3" type="ORF">ABC969_09125</name>
</gene>
<dbReference type="Gene3D" id="3.40.50.410">
    <property type="entry name" value="von Willebrand factor, type A domain"/>
    <property type="match status" value="2"/>
</dbReference>
<feature type="transmembrane region" description="Helical" evidence="1">
    <location>
        <begin position="20"/>
        <end position="39"/>
    </location>
</feature>
<reference evidence="3 4" key="1">
    <citation type="submission" date="2024-05" db="EMBL/GenBank/DDBJ databases">
        <authorList>
            <person name="Liu Q."/>
            <person name="Xin Y.-H."/>
        </authorList>
    </citation>
    <scope>NUCLEOTIDE SEQUENCE [LARGE SCALE GENOMIC DNA]</scope>
    <source>
        <strain evidence="3 4">CGMCC 1.15349</strain>
    </source>
</reference>
<accession>A0ABU9XRW9</accession>
<organism evidence="3 4">
    <name type="scientific">Sphingomonas qilianensis</name>
    <dbReference type="NCBI Taxonomy" id="1736690"/>
    <lineage>
        <taxon>Bacteria</taxon>
        <taxon>Pseudomonadati</taxon>
        <taxon>Pseudomonadota</taxon>
        <taxon>Alphaproteobacteria</taxon>
        <taxon>Sphingomonadales</taxon>
        <taxon>Sphingomonadaceae</taxon>
        <taxon>Sphingomonas</taxon>
    </lineage>
</organism>
<protein>
    <submittedName>
        <fullName evidence="3">TadE/TadG family type IV pilus assembly protein</fullName>
    </submittedName>
</protein>
<sequence>MNLKLAFTATGYWSLRLDRTATTPTGIALTITLTVLRTLRAASRRIPAGLGQRRRSGKDTFTTTQGLVSFLRLLRSDKRGNTLLLVAFAIIPLLAMIGSGLDMARAYVARDRLQQACDAASLASRRLLSGAVLTPAVSAEATNYFNFNFPQGSFQTAAFTPTVSVPAVGTVSITAATTIPTTIMKLFGFSRLPISSTCSATQDFVGTDIVLVLDMSGSMNCAPGVAGSCNEVEQSGSKMKALRDASKSLYDTLKSAQDQLHANNLRLRYGFVPYNHTVNVGYQVNASHIRNSAPYQSRERTAGPATSDENTCNAFEGSWSRLDRRGNGTCTNYFTYKQLTLNTSDFKTGASVFTPGASSSNSKSTWAGCIEERQTNNILIDGGTTVKTAPADAWDLDVNMIPSSDASRWAPMWPEVEYDPDTRSLYPAARYCASQASRLKEYYNNESGFDSYVDRLDPVGGTYHDIGVIWGARFISPDGIFASATPETNDPADPDNPQKLRGFSIRKYMIFMTDGDMSPYLNIYTTYGTEERDKRVLGSANGATAQLARHLQRFRMACNAAKSQNIKLYVIAFSTTLTDDMKNCASDPSMASGISTSAALITKFQEIGSKIGSLRISR</sequence>
<name>A0ABU9XRW9_9SPHN</name>
<evidence type="ECO:0000313" key="4">
    <source>
        <dbReference type="Proteomes" id="UP001404104"/>
    </source>
</evidence>
<dbReference type="Proteomes" id="UP001404104">
    <property type="component" value="Unassembled WGS sequence"/>
</dbReference>
<feature type="domain" description="Putative Flp pilus-assembly TadG-like N-terminal" evidence="2">
    <location>
        <begin position="80"/>
        <end position="123"/>
    </location>
</feature>
<keyword evidence="1" id="KW-1133">Transmembrane helix</keyword>
<feature type="transmembrane region" description="Helical" evidence="1">
    <location>
        <begin position="82"/>
        <end position="101"/>
    </location>
</feature>
<comment type="caution">
    <text evidence="3">The sequence shown here is derived from an EMBL/GenBank/DDBJ whole genome shotgun (WGS) entry which is preliminary data.</text>
</comment>
<dbReference type="InterPro" id="IPR028087">
    <property type="entry name" value="Tad_N"/>
</dbReference>
<evidence type="ECO:0000313" key="3">
    <source>
        <dbReference type="EMBL" id="MEN2786577.1"/>
    </source>
</evidence>
<dbReference type="Pfam" id="PF13400">
    <property type="entry name" value="Tad"/>
    <property type="match status" value="1"/>
</dbReference>
<evidence type="ECO:0000259" key="2">
    <source>
        <dbReference type="Pfam" id="PF13400"/>
    </source>
</evidence>
<dbReference type="InterPro" id="IPR036465">
    <property type="entry name" value="vWFA_dom_sf"/>
</dbReference>
<dbReference type="RefSeq" id="WP_345864381.1">
    <property type="nucleotide sequence ID" value="NZ_JBDIMF010000003.1"/>
</dbReference>
<keyword evidence="1" id="KW-0472">Membrane</keyword>
<keyword evidence="1" id="KW-0812">Transmembrane</keyword>
<dbReference type="EMBL" id="JBDIMF010000003">
    <property type="protein sequence ID" value="MEN2786577.1"/>
    <property type="molecule type" value="Genomic_DNA"/>
</dbReference>
<evidence type="ECO:0000256" key="1">
    <source>
        <dbReference type="SAM" id="Phobius"/>
    </source>
</evidence>